<dbReference type="EMBL" id="JASPKY010000097">
    <property type="protein sequence ID" value="KAK9737678.1"/>
    <property type="molecule type" value="Genomic_DNA"/>
</dbReference>
<accession>A0AAW1LUF8</accession>
<dbReference type="InterPro" id="IPR051282">
    <property type="entry name" value="Arf-GAP_GTPase_ANK_PH"/>
</dbReference>
<gene>
    <name evidence="3" type="ORF">QE152_g10557</name>
</gene>
<evidence type="ECO:0000256" key="2">
    <source>
        <dbReference type="SAM" id="MobiDB-lite"/>
    </source>
</evidence>
<sequence length="129" mass="14463">MKPDSDPIIPSLKPSRPPLQVSPSMNFELPEDDSPQEDPVQDRSEDTKHRTSQEWTLSRSVPDLRLGIVGSLSSGKSALVHRYLTGSYMQEESPEGGRFKKEILVDNQSYLLLIRDEGGPPELQVSIYI</sequence>
<evidence type="ECO:0000256" key="1">
    <source>
        <dbReference type="ARBA" id="ARBA00022771"/>
    </source>
</evidence>
<dbReference type="PANTHER" id="PTHR45819">
    <property type="entry name" value="CENTAURIN-GAMMA-1A"/>
    <property type="match status" value="1"/>
</dbReference>
<comment type="caution">
    <text evidence="3">The sequence shown here is derived from an EMBL/GenBank/DDBJ whole genome shotgun (WGS) entry which is preliminary data.</text>
</comment>
<keyword evidence="4" id="KW-1185">Reference proteome</keyword>
<protein>
    <submittedName>
        <fullName evidence="3">Uncharacterized protein</fullName>
    </submittedName>
</protein>
<evidence type="ECO:0000313" key="3">
    <source>
        <dbReference type="EMBL" id="KAK9737678.1"/>
    </source>
</evidence>
<name>A0AAW1LUF8_POPJA</name>
<keyword evidence="1" id="KW-0862">Zinc</keyword>
<proteinExistence type="predicted"/>
<dbReference type="Proteomes" id="UP001458880">
    <property type="component" value="Unassembled WGS sequence"/>
</dbReference>
<dbReference type="PANTHER" id="PTHR45819:SF5">
    <property type="entry name" value="CENTAURIN-GAMMA-1A"/>
    <property type="match status" value="1"/>
</dbReference>
<dbReference type="AlphaFoldDB" id="A0AAW1LUF8"/>
<reference evidence="3 4" key="1">
    <citation type="journal article" date="2024" name="BMC Genomics">
        <title>De novo assembly and annotation of Popillia japonica's genome with initial clues to its potential as an invasive pest.</title>
        <authorList>
            <person name="Cucini C."/>
            <person name="Boschi S."/>
            <person name="Funari R."/>
            <person name="Cardaioli E."/>
            <person name="Iannotti N."/>
            <person name="Marturano G."/>
            <person name="Paoli F."/>
            <person name="Bruttini M."/>
            <person name="Carapelli A."/>
            <person name="Frati F."/>
            <person name="Nardi F."/>
        </authorList>
    </citation>
    <scope>NUCLEOTIDE SEQUENCE [LARGE SCALE GENOMIC DNA]</scope>
    <source>
        <strain evidence="3">DMR45628</strain>
    </source>
</reference>
<dbReference type="GO" id="GO:0005096">
    <property type="term" value="F:GTPase activator activity"/>
    <property type="evidence" value="ECO:0007669"/>
    <property type="project" value="TreeGrafter"/>
</dbReference>
<dbReference type="GO" id="GO:0003924">
    <property type="term" value="F:GTPase activity"/>
    <property type="evidence" value="ECO:0007669"/>
    <property type="project" value="TreeGrafter"/>
</dbReference>
<dbReference type="InterPro" id="IPR027417">
    <property type="entry name" value="P-loop_NTPase"/>
</dbReference>
<dbReference type="GO" id="GO:0008270">
    <property type="term" value="F:zinc ion binding"/>
    <property type="evidence" value="ECO:0007669"/>
    <property type="project" value="UniProtKB-KW"/>
</dbReference>
<dbReference type="Gene3D" id="3.40.50.300">
    <property type="entry name" value="P-loop containing nucleotide triphosphate hydrolases"/>
    <property type="match status" value="1"/>
</dbReference>
<feature type="region of interest" description="Disordered" evidence="2">
    <location>
        <begin position="1"/>
        <end position="56"/>
    </location>
</feature>
<keyword evidence="1" id="KW-0863">Zinc-finger</keyword>
<organism evidence="3 4">
    <name type="scientific">Popillia japonica</name>
    <name type="common">Japanese beetle</name>
    <dbReference type="NCBI Taxonomy" id="7064"/>
    <lineage>
        <taxon>Eukaryota</taxon>
        <taxon>Metazoa</taxon>
        <taxon>Ecdysozoa</taxon>
        <taxon>Arthropoda</taxon>
        <taxon>Hexapoda</taxon>
        <taxon>Insecta</taxon>
        <taxon>Pterygota</taxon>
        <taxon>Neoptera</taxon>
        <taxon>Endopterygota</taxon>
        <taxon>Coleoptera</taxon>
        <taxon>Polyphaga</taxon>
        <taxon>Scarabaeiformia</taxon>
        <taxon>Scarabaeidae</taxon>
        <taxon>Rutelinae</taxon>
        <taxon>Popillia</taxon>
    </lineage>
</organism>
<dbReference type="SUPFAM" id="SSF52540">
    <property type="entry name" value="P-loop containing nucleoside triphosphate hydrolases"/>
    <property type="match status" value="1"/>
</dbReference>
<keyword evidence="1" id="KW-0479">Metal-binding</keyword>
<evidence type="ECO:0000313" key="4">
    <source>
        <dbReference type="Proteomes" id="UP001458880"/>
    </source>
</evidence>
<feature type="compositionally biased region" description="Basic and acidic residues" evidence="2">
    <location>
        <begin position="40"/>
        <end position="52"/>
    </location>
</feature>